<comment type="caution">
    <text evidence="2">The sequence shown here is derived from an EMBL/GenBank/DDBJ whole genome shotgun (WGS) entry which is preliminary data.</text>
</comment>
<name>E7FRN6_9LACO</name>
<dbReference type="PATRIC" id="fig|525362.12.peg.1356"/>
<accession>E7FRN6</accession>
<evidence type="ECO:0000259" key="1">
    <source>
        <dbReference type="PROSITE" id="PS51408"/>
    </source>
</evidence>
<evidence type="ECO:0000313" key="2">
    <source>
        <dbReference type="EMBL" id="EFZ34295.1"/>
    </source>
</evidence>
<gene>
    <name evidence="2" type="ORF">HMPREF0542_11563</name>
</gene>
<dbReference type="Proteomes" id="UP000004099">
    <property type="component" value="Unassembled WGS sequence"/>
</dbReference>
<sequence length="45" mass="5305">MNTVYFIHVTFSINPFKHQLTKQAKKYASNKKSGDFQLISNRLIF</sequence>
<reference evidence="2 3" key="1">
    <citation type="submission" date="2011-01" db="EMBL/GenBank/DDBJ databases">
        <authorList>
            <person name="Muzny D."/>
            <person name="Qin X."/>
            <person name="Buhay C."/>
            <person name="Dugan-Rocha S."/>
            <person name="Ding Y."/>
            <person name="Chen G."/>
            <person name="Hawes A."/>
            <person name="Holder M."/>
            <person name="Jhangiani S."/>
            <person name="Johnson A."/>
            <person name="Khan Z."/>
            <person name="Li Z."/>
            <person name="Liu W."/>
            <person name="Liu X."/>
            <person name="Perez L."/>
            <person name="Shen H."/>
            <person name="Wang Q."/>
            <person name="Watt J."/>
            <person name="Xi L."/>
            <person name="Xin Y."/>
            <person name="Zhou J."/>
            <person name="Deng J."/>
            <person name="Jiang H."/>
            <person name="Liu Y."/>
            <person name="Qu J."/>
            <person name="Song X.-Z."/>
            <person name="Zhang L."/>
            <person name="Villasana D."/>
            <person name="Johnson A."/>
            <person name="Liu J."/>
            <person name="Liyanage D."/>
            <person name="Lorensuhewa L."/>
            <person name="Robinson T."/>
            <person name="Song A."/>
            <person name="Song B.-B."/>
            <person name="Dinh H."/>
            <person name="Thornton R."/>
            <person name="Coyle M."/>
            <person name="Francisco L."/>
            <person name="Jackson L."/>
            <person name="Javaid M."/>
            <person name="Korchina V."/>
            <person name="Kovar C."/>
            <person name="Mata R."/>
            <person name="Mathew T."/>
            <person name="Ngo R."/>
            <person name="Nguyen L."/>
            <person name="Nguyen N."/>
            <person name="Okwuonu G."/>
            <person name="Ongeri F."/>
            <person name="Pham C."/>
            <person name="Simmons D."/>
            <person name="Wilczek-Boney K."/>
            <person name="Hale W."/>
            <person name="Jakkamsetti A."/>
            <person name="Pham P."/>
            <person name="Ruth R."/>
            <person name="San Lucas F."/>
            <person name="Warren J."/>
            <person name="Zhang J."/>
            <person name="Zhao Z."/>
            <person name="Zhou C."/>
            <person name="Zhu D."/>
            <person name="Lee S."/>
            <person name="Bess C."/>
            <person name="Blankenburg K."/>
            <person name="Forbes L."/>
            <person name="Fu Q."/>
            <person name="Gubbala S."/>
            <person name="Hirani K."/>
            <person name="Jayaseelan J.C."/>
            <person name="Lara F."/>
            <person name="Munidasa M."/>
            <person name="Palculict T."/>
            <person name="Patil S."/>
            <person name="Pu L.-L."/>
            <person name="Saada N."/>
            <person name="Tang L."/>
            <person name="Weissenberger G."/>
            <person name="Zhu Y."/>
            <person name="Hemphill L."/>
            <person name="Shang Y."/>
            <person name="Youmans B."/>
            <person name="Ayvaz T."/>
            <person name="Ross M."/>
            <person name="Santibanez J."/>
            <person name="Aqrawi P."/>
            <person name="Gross S."/>
            <person name="Joshi V."/>
            <person name="Fowler G."/>
            <person name="Nazareth L."/>
            <person name="Reid J."/>
            <person name="Worley K."/>
            <person name="Petrosino J."/>
            <person name="Highlander S."/>
            <person name="Gibbs R."/>
        </authorList>
    </citation>
    <scope>NUCLEOTIDE SEQUENCE [LARGE SCALE GENOMIC DNA]</scope>
    <source>
        <strain evidence="2 3">ATCC 25644</strain>
    </source>
</reference>
<dbReference type="InterPro" id="IPR001156">
    <property type="entry name" value="Transferrin-like_dom"/>
</dbReference>
<protein>
    <recommendedName>
        <fullName evidence="1">Transferrin-like domain-containing protein</fullName>
    </recommendedName>
</protein>
<dbReference type="AlphaFoldDB" id="E7FRN6"/>
<proteinExistence type="predicted"/>
<feature type="domain" description="Transferrin-like" evidence="1">
    <location>
        <begin position="1"/>
        <end position="45"/>
    </location>
</feature>
<dbReference type="HOGENOM" id="CLU_3201418_0_0_9"/>
<organism evidence="2 3">
    <name type="scientific">Ligilactobacillus ruminis ATCC 25644</name>
    <dbReference type="NCBI Taxonomy" id="525362"/>
    <lineage>
        <taxon>Bacteria</taxon>
        <taxon>Bacillati</taxon>
        <taxon>Bacillota</taxon>
        <taxon>Bacilli</taxon>
        <taxon>Lactobacillales</taxon>
        <taxon>Lactobacillaceae</taxon>
        <taxon>Ligilactobacillus</taxon>
    </lineage>
</organism>
<dbReference type="PROSITE" id="PS51408">
    <property type="entry name" value="TRANSFERRIN_LIKE_4"/>
    <property type="match status" value="1"/>
</dbReference>
<dbReference type="EMBL" id="ACGS02000043">
    <property type="protein sequence ID" value="EFZ34295.1"/>
    <property type="molecule type" value="Genomic_DNA"/>
</dbReference>
<evidence type="ECO:0000313" key="3">
    <source>
        <dbReference type="Proteomes" id="UP000004099"/>
    </source>
</evidence>